<evidence type="ECO:0000313" key="2">
    <source>
        <dbReference type="Proteomes" id="UP001146793"/>
    </source>
</evidence>
<reference evidence="1" key="1">
    <citation type="submission" date="2022-08" db="EMBL/GenBank/DDBJ databases">
        <title>Novel sulphate-reducing endosymbionts in the free-living metamonad Anaeramoeba.</title>
        <authorList>
            <person name="Jerlstrom-Hultqvist J."/>
            <person name="Cepicka I."/>
            <person name="Gallot-Lavallee L."/>
            <person name="Salas-Leiva D."/>
            <person name="Curtis B.A."/>
            <person name="Zahonova K."/>
            <person name="Pipaliya S."/>
            <person name="Dacks J."/>
            <person name="Roger A.J."/>
        </authorList>
    </citation>
    <scope>NUCLEOTIDE SEQUENCE</scope>
    <source>
        <strain evidence="1">Busselton2</strain>
    </source>
</reference>
<protein>
    <submittedName>
        <fullName evidence="1">Uncharacterized protein</fullName>
    </submittedName>
</protein>
<dbReference type="Proteomes" id="UP001146793">
    <property type="component" value="Unassembled WGS sequence"/>
</dbReference>
<comment type="caution">
    <text evidence="1">The sequence shown here is derived from an EMBL/GenBank/DDBJ whole genome shotgun (WGS) entry which is preliminary data.</text>
</comment>
<evidence type="ECO:0000313" key="1">
    <source>
        <dbReference type="EMBL" id="KAJ3435854.1"/>
    </source>
</evidence>
<proteinExistence type="predicted"/>
<dbReference type="EMBL" id="JANTQA010000036">
    <property type="protein sequence ID" value="KAJ3435854.1"/>
    <property type="molecule type" value="Genomic_DNA"/>
</dbReference>
<accession>A0AAV7Z218</accession>
<sequence length="390" mass="46075">MAYSPIQEEWTQPIFPSYEQQTLFELNSFQTASFTNLFAPLLQMQANERKRNEFEKMNIEKQTNEATEKMQELAKDLFKLMIGLIWVISGGGSQMTLSPYTDQFLPRIEHLLNVEPNTLSSASPLLKHLLSNSRRGFTEFVLEIIVAVLSLRHLEDEELKEKSDLYKTAIKLDKVLKMIVLLNQQENMKKSQSKTTKRTTNCLNKDPENLVNPDQIKKKLEKIYCQIYNPKVLMFWFEKRFVYNPNLFLTREDKINFFREHFFFLGKSKFVLCILIIANELANNSSITKQYFQLIQKMDNNSPLGLYQNNRMKKLKLIQDLIIKFSLNSGNYWELISQDYVQKMKFQPQNMFLNSPFNNLLNNPNIEKIISQKAINFKKKRIVKINHFYK</sequence>
<organism evidence="1 2">
    <name type="scientific">Anaeramoeba flamelloides</name>
    <dbReference type="NCBI Taxonomy" id="1746091"/>
    <lineage>
        <taxon>Eukaryota</taxon>
        <taxon>Metamonada</taxon>
        <taxon>Anaeramoebidae</taxon>
        <taxon>Anaeramoeba</taxon>
    </lineage>
</organism>
<name>A0AAV7Z218_9EUKA</name>
<dbReference type="AlphaFoldDB" id="A0AAV7Z218"/>
<gene>
    <name evidence="1" type="ORF">M0812_17893</name>
</gene>